<keyword evidence="4" id="KW-1185">Reference proteome</keyword>
<keyword evidence="1" id="KW-0413">Isomerase</keyword>
<dbReference type="Gene3D" id="1.10.132.10">
    <property type="match status" value="2"/>
</dbReference>
<sequence>MARLLKELKVDSRPIAEKVKLYNDCNRQVAILCNHKRTVGASHEQQMEKLGDKIKGYQYKKWRAKQMILDVDPKQKKKKGADWFALEPELSEAWIIEHQEQLVEKERETITKKFQKENEKRVAEGEKPHPDKELKERLKAVAELQSKFKKENKSKKVAAEGRGATVEKLEQQIAKHDTQINNLKLQAEDREGNKEVALGTSKINYIDPRLTVVFARKFDVPIEKFFSKTLREKFNWAIKSVEDEDWEF</sequence>
<dbReference type="PANTHER" id="PTHR10290">
    <property type="entry name" value="DNA TOPOISOMERASE I"/>
    <property type="match status" value="1"/>
</dbReference>
<dbReference type="InterPro" id="IPR014727">
    <property type="entry name" value="TopoI_cat_a/b-sub_euk"/>
</dbReference>
<dbReference type="GO" id="GO:0003677">
    <property type="term" value="F:DNA binding"/>
    <property type="evidence" value="ECO:0007669"/>
    <property type="project" value="UniProtKB-UniRule"/>
</dbReference>
<dbReference type="Pfam" id="PF14370">
    <property type="entry name" value="Topo_C_assoc"/>
    <property type="match status" value="1"/>
</dbReference>
<dbReference type="PANTHER" id="PTHR10290:SF3">
    <property type="entry name" value="DNA TOPOISOMERASE 1"/>
    <property type="match status" value="1"/>
</dbReference>
<reference evidence="3" key="1">
    <citation type="submission" date="2022-11" db="EMBL/GenBank/DDBJ databases">
        <authorList>
            <person name="Scott C."/>
            <person name="Bruce N."/>
        </authorList>
    </citation>
    <scope>NUCLEOTIDE SEQUENCE</scope>
</reference>
<dbReference type="Pfam" id="PF01028">
    <property type="entry name" value="Topoisom_I"/>
    <property type="match status" value="1"/>
</dbReference>
<evidence type="ECO:0000313" key="3">
    <source>
        <dbReference type="EMBL" id="CAI4216206.1"/>
    </source>
</evidence>
<keyword evidence="1" id="KW-0238">DNA-binding</keyword>
<dbReference type="InterPro" id="IPR051062">
    <property type="entry name" value="Topoisomerase_IB"/>
</dbReference>
<accession>A0A9P1MC27</accession>
<comment type="caution">
    <text evidence="3">The sequence shown here is derived from an EMBL/GenBank/DDBJ whole genome shotgun (WGS) entry which is preliminary data.</text>
</comment>
<dbReference type="OrthoDB" id="47179at2759"/>
<keyword evidence="1" id="KW-0799">Topoisomerase</keyword>
<dbReference type="Proteomes" id="UP000838763">
    <property type="component" value="Unassembled WGS sequence"/>
</dbReference>
<name>A0A9P1MC27_9PEZI</name>
<evidence type="ECO:0000313" key="4">
    <source>
        <dbReference type="Proteomes" id="UP000838763"/>
    </source>
</evidence>
<dbReference type="GO" id="GO:0007059">
    <property type="term" value="P:chromosome segregation"/>
    <property type="evidence" value="ECO:0007669"/>
    <property type="project" value="TreeGrafter"/>
</dbReference>
<gene>
    <name evidence="3" type="ORF">PPNO1_LOCUS5867</name>
</gene>
<proteinExistence type="inferred from homology"/>
<dbReference type="EMBL" id="CALLCH030000015">
    <property type="protein sequence ID" value="CAI4216206.1"/>
    <property type="molecule type" value="Genomic_DNA"/>
</dbReference>
<evidence type="ECO:0000256" key="1">
    <source>
        <dbReference type="PROSITE-ProRule" id="PRU01382"/>
    </source>
</evidence>
<dbReference type="InterPro" id="IPR013500">
    <property type="entry name" value="TopoI_cat_euk"/>
</dbReference>
<dbReference type="GO" id="GO:0005694">
    <property type="term" value="C:chromosome"/>
    <property type="evidence" value="ECO:0007669"/>
    <property type="project" value="InterPro"/>
</dbReference>
<dbReference type="FunFam" id="1.10.132.10:FF:000003">
    <property type="entry name" value="DNA topoisomerase I"/>
    <property type="match status" value="1"/>
</dbReference>
<dbReference type="AlphaFoldDB" id="A0A9P1MC27"/>
<protein>
    <recommendedName>
        <fullName evidence="2">DNA topoisomerase I eukaryotic-type domain-containing protein</fullName>
    </recommendedName>
</protein>
<dbReference type="GO" id="GO:0005730">
    <property type="term" value="C:nucleolus"/>
    <property type="evidence" value="ECO:0007669"/>
    <property type="project" value="TreeGrafter"/>
</dbReference>
<dbReference type="InterPro" id="IPR013499">
    <property type="entry name" value="TopoI_euk"/>
</dbReference>
<organism evidence="3 4">
    <name type="scientific">Parascedosporium putredinis</name>
    <dbReference type="NCBI Taxonomy" id="1442378"/>
    <lineage>
        <taxon>Eukaryota</taxon>
        <taxon>Fungi</taxon>
        <taxon>Dikarya</taxon>
        <taxon>Ascomycota</taxon>
        <taxon>Pezizomycotina</taxon>
        <taxon>Sordariomycetes</taxon>
        <taxon>Hypocreomycetidae</taxon>
        <taxon>Microascales</taxon>
        <taxon>Microascaceae</taxon>
        <taxon>Parascedosporium</taxon>
    </lineage>
</organism>
<dbReference type="InterPro" id="IPR025834">
    <property type="entry name" value="TopoI_C_dom"/>
</dbReference>
<dbReference type="PROSITE" id="PS52038">
    <property type="entry name" value="TOPO_IB_2"/>
    <property type="match status" value="1"/>
</dbReference>
<dbReference type="InterPro" id="IPR011010">
    <property type="entry name" value="DNA_brk_join_enz"/>
</dbReference>
<dbReference type="GO" id="GO:0006265">
    <property type="term" value="P:DNA topological change"/>
    <property type="evidence" value="ECO:0007669"/>
    <property type="project" value="UniProtKB-UniRule"/>
</dbReference>
<evidence type="ECO:0000259" key="2">
    <source>
        <dbReference type="SMART" id="SM00435"/>
    </source>
</evidence>
<feature type="active site" description="O-(3'-phospho-DNA)-tyrosine intermediate" evidence="1">
    <location>
        <position position="205"/>
    </location>
</feature>
<dbReference type="GO" id="GO:0006260">
    <property type="term" value="P:DNA replication"/>
    <property type="evidence" value="ECO:0007669"/>
    <property type="project" value="TreeGrafter"/>
</dbReference>
<dbReference type="GO" id="GO:0003917">
    <property type="term" value="F:DNA topoisomerase type I (single strand cut, ATP-independent) activity"/>
    <property type="evidence" value="ECO:0007669"/>
    <property type="project" value="UniProtKB-UniRule"/>
</dbReference>
<dbReference type="SMART" id="SM00435">
    <property type="entry name" value="TOPEUc"/>
    <property type="match status" value="1"/>
</dbReference>
<comment type="similarity">
    <text evidence="1">Belongs to the type IB topoisomerase family.</text>
</comment>
<dbReference type="SUPFAM" id="SSF56349">
    <property type="entry name" value="DNA breaking-rejoining enzymes"/>
    <property type="match status" value="1"/>
</dbReference>
<feature type="domain" description="DNA topoisomerase I eukaryotic-type" evidence="2">
    <location>
        <begin position="2"/>
        <end position="219"/>
    </location>
</feature>
<comment type="catalytic activity">
    <reaction evidence="1">
        <text>ATP-independent breakage of single-stranded DNA, followed by passage and rejoining.</text>
        <dbReference type="EC" id="5.6.2.1"/>
    </reaction>
</comment>